<feature type="transmembrane region" description="Helical" evidence="8">
    <location>
        <begin position="206"/>
        <end position="224"/>
    </location>
</feature>
<dbReference type="RefSeq" id="WP_227531163.1">
    <property type="nucleotide sequence ID" value="NZ_JAGTTM010000005.1"/>
</dbReference>
<dbReference type="Gene3D" id="1.10.3470.10">
    <property type="entry name" value="ABC transporter involved in vitamin B12 uptake, BtuC"/>
    <property type="match status" value="1"/>
</dbReference>
<dbReference type="Pfam" id="PF01032">
    <property type="entry name" value="FecCD"/>
    <property type="match status" value="1"/>
</dbReference>
<keyword evidence="4" id="KW-1003">Cell membrane</keyword>
<keyword evidence="7 8" id="KW-0472">Membrane</keyword>
<dbReference type="CDD" id="cd06550">
    <property type="entry name" value="TM_ABC_iron-siderophores_like"/>
    <property type="match status" value="1"/>
</dbReference>
<dbReference type="EMBL" id="JAGTTM010000005">
    <property type="protein sequence ID" value="MCC2030259.1"/>
    <property type="molecule type" value="Genomic_DNA"/>
</dbReference>
<evidence type="ECO:0000313" key="10">
    <source>
        <dbReference type="Proteomes" id="UP001139289"/>
    </source>
</evidence>
<evidence type="ECO:0000256" key="2">
    <source>
        <dbReference type="ARBA" id="ARBA00007935"/>
    </source>
</evidence>
<evidence type="ECO:0000256" key="1">
    <source>
        <dbReference type="ARBA" id="ARBA00004651"/>
    </source>
</evidence>
<protein>
    <submittedName>
        <fullName evidence="9">Iron chelate uptake ABC transporter family permease subunit</fullName>
    </submittedName>
</protein>
<accession>A0A9X1LQT1</accession>
<evidence type="ECO:0000256" key="5">
    <source>
        <dbReference type="ARBA" id="ARBA00022692"/>
    </source>
</evidence>
<feature type="transmembrane region" description="Helical" evidence="8">
    <location>
        <begin position="73"/>
        <end position="91"/>
    </location>
</feature>
<gene>
    <name evidence="9" type="ORF">KEC56_12165</name>
</gene>
<dbReference type="GO" id="GO:0022857">
    <property type="term" value="F:transmembrane transporter activity"/>
    <property type="evidence" value="ECO:0007669"/>
    <property type="project" value="InterPro"/>
</dbReference>
<evidence type="ECO:0000256" key="4">
    <source>
        <dbReference type="ARBA" id="ARBA00022475"/>
    </source>
</evidence>
<dbReference type="GO" id="GO:0005886">
    <property type="term" value="C:plasma membrane"/>
    <property type="evidence" value="ECO:0007669"/>
    <property type="project" value="UniProtKB-SubCell"/>
</dbReference>
<dbReference type="GO" id="GO:0033214">
    <property type="term" value="P:siderophore-iron import into cell"/>
    <property type="evidence" value="ECO:0007669"/>
    <property type="project" value="TreeGrafter"/>
</dbReference>
<name>A0A9X1LQT1_9MICO</name>
<keyword evidence="5 8" id="KW-0812">Transmembrane</keyword>
<feature type="transmembrane region" description="Helical" evidence="8">
    <location>
        <begin position="128"/>
        <end position="149"/>
    </location>
</feature>
<evidence type="ECO:0000313" key="9">
    <source>
        <dbReference type="EMBL" id="MCC2030259.1"/>
    </source>
</evidence>
<evidence type="ECO:0000256" key="3">
    <source>
        <dbReference type="ARBA" id="ARBA00022448"/>
    </source>
</evidence>
<reference evidence="9" key="1">
    <citation type="submission" date="2021-04" db="EMBL/GenBank/DDBJ databases">
        <title>Microbacterium tenobrionis sp. nov. and Microbacterium allomyrinae sp. nov., isolated from larvae of Tenobrio molitor and Allomyrina dichotoma, respectively.</title>
        <authorList>
            <person name="Lee S.D."/>
        </authorList>
    </citation>
    <scope>NUCLEOTIDE SEQUENCE</scope>
    <source>
        <strain evidence="9">YMB-B2</strain>
    </source>
</reference>
<keyword evidence="3" id="KW-0813">Transport</keyword>
<organism evidence="9 10">
    <name type="scientific">Microbacterium tenebrionis</name>
    <dbReference type="NCBI Taxonomy" id="2830665"/>
    <lineage>
        <taxon>Bacteria</taxon>
        <taxon>Bacillati</taxon>
        <taxon>Actinomycetota</taxon>
        <taxon>Actinomycetes</taxon>
        <taxon>Micrococcales</taxon>
        <taxon>Microbacteriaceae</taxon>
        <taxon>Microbacterium</taxon>
    </lineage>
</organism>
<keyword evidence="10" id="KW-1185">Reference proteome</keyword>
<feature type="transmembrane region" description="Helical" evidence="8">
    <location>
        <begin position="318"/>
        <end position="337"/>
    </location>
</feature>
<feature type="transmembrane region" description="Helical" evidence="8">
    <location>
        <begin position="289"/>
        <end position="311"/>
    </location>
</feature>
<feature type="transmembrane region" description="Helical" evidence="8">
    <location>
        <begin position="244"/>
        <end position="269"/>
    </location>
</feature>
<feature type="transmembrane region" description="Helical" evidence="8">
    <location>
        <begin position="30"/>
        <end position="53"/>
    </location>
</feature>
<evidence type="ECO:0000256" key="6">
    <source>
        <dbReference type="ARBA" id="ARBA00022989"/>
    </source>
</evidence>
<keyword evidence="6 8" id="KW-1133">Transmembrane helix</keyword>
<dbReference type="AlphaFoldDB" id="A0A9X1LQT1"/>
<comment type="caution">
    <text evidence="9">The sequence shown here is derived from an EMBL/GenBank/DDBJ whole genome shotgun (WGS) entry which is preliminary data.</text>
</comment>
<comment type="subcellular location">
    <subcellularLocation>
        <location evidence="1">Cell membrane</location>
        <topology evidence="1">Multi-pass membrane protein</topology>
    </subcellularLocation>
</comment>
<dbReference type="PANTHER" id="PTHR30472">
    <property type="entry name" value="FERRIC ENTEROBACTIN TRANSPORT SYSTEM PERMEASE PROTEIN"/>
    <property type="match status" value="1"/>
</dbReference>
<dbReference type="InterPro" id="IPR000522">
    <property type="entry name" value="ABC_transptr_permease_BtuC"/>
</dbReference>
<dbReference type="PANTHER" id="PTHR30472:SF27">
    <property type="entry name" value="PETROBACTIN IMPORT SYSTEM PERMEASE PROTEIN YCLN"/>
    <property type="match status" value="1"/>
</dbReference>
<comment type="similarity">
    <text evidence="2">Belongs to the binding-protein-dependent transport system permease family. FecCD subfamily.</text>
</comment>
<dbReference type="SUPFAM" id="SSF81345">
    <property type="entry name" value="ABC transporter involved in vitamin B12 uptake, BtuC"/>
    <property type="match status" value="1"/>
</dbReference>
<feature type="transmembrane region" description="Helical" evidence="8">
    <location>
        <begin position="158"/>
        <end position="180"/>
    </location>
</feature>
<dbReference type="Proteomes" id="UP001139289">
    <property type="component" value="Unassembled WGS sequence"/>
</dbReference>
<proteinExistence type="inferred from homology"/>
<evidence type="ECO:0000256" key="8">
    <source>
        <dbReference type="SAM" id="Phobius"/>
    </source>
</evidence>
<sequence length="343" mass="36368">MASSASPSRRVTAVDVLAPARARPGARTRALPLVVAIVLTIGLIVLSLFVGVADITAGQGGGTEFLWITRVPRTASLVLAGASMAMAGLVMQLMTQNRFVEPTTVGTTEWAGLGLLVTYIVLPASGVFVKMVVAIGFAFVGTLIFFAFLRRVTLKSSLIVPIVGIMFGAVVSAITTFLALRFDLLQVLGGWFMGRFTGVEVGRYELLWIVLAVAIAVMVLADRFTVAGLGKDVATNVGMNYERVVLLGVGLISLTTGVVTVVIGMLPFLGLIVPNLVSMVRGDDLRSNLPWVLLTGIWIVTVCDIIGRVVIMPFEIPVSLVLGVVGSAVFILLLLSTRRTNAR</sequence>
<evidence type="ECO:0000256" key="7">
    <source>
        <dbReference type="ARBA" id="ARBA00023136"/>
    </source>
</evidence>
<dbReference type="InterPro" id="IPR037294">
    <property type="entry name" value="ABC_BtuC-like"/>
</dbReference>